<keyword evidence="3" id="KW-1185">Reference proteome</keyword>
<gene>
    <name evidence="2" type="ORF">V5799_019121</name>
</gene>
<name>A0AAQ4EYD1_AMBAM</name>
<comment type="caution">
    <text evidence="2">The sequence shown here is derived from an EMBL/GenBank/DDBJ whole genome shotgun (WGS) entry which is preliminary data.</text>
</comment>
<evidence type="ECO:0000313" key="3">
    <source>
        <dbReference type="Proteomes" id="UP001321473"/>
    </source>
</evidence>
<evidence type="ECO:0000313" key="2">
    <source>
        <dbReference type="EMBL" id="KAK8779538.1"/>
    </source>
</evidence>
<evidence type="ECO:0000256" key="1">
    <source>
        <dbReference type="SAM" id="MobiDB-lite"/>
    </source>
</evidence>
<accession>A0AAQ4EYD1</accession>
<reference evidence="2 3" key="1">
    <citation type="journal article" date="2023" name="Arcadia Sci">
        <title>De novo assembly of a long-read Amblyomma americanum tick genome.</title>
        <authorList>
            <person name="Chou S."/>
            <person name="Poskanzer K.E."/>
            <person name="Rollins M."/>
            <person name="Thuy-Boun P.S."/>
        </authorList>
    </citation>
    <scope>NUCLEOTIDE SEQUENCE [LARGE SCALE GENOMIC DNA]</scope>
    <source>
        <strain evidence="2">F_SG_1</strain>
        <tissue evidence="2">Salivary glands</tissue>
    </source>
</reference>
<feature type="compositionally biased region" description="Basic residues" evidence="1">
    <location>
        <begin position="33"/>
        <end position="54"/>
    </location>
</feature>
<proteinExistence type="predicted"/>
<feature type="region of interest" description="Disordered" evidence="1">
    <location>
        <begin position="1"/>
        <end position="56"/>
    </location>
</feature>
<organism evidence="2 3">
    <name type="scientific">Amblyomma americanum</name>
    <name type="common">Lone star tick</name>
    <dbReference type="NCBI Taxonomy" id="6943"/>
    <lineage>
        <taxon>Eukaryota</taxon>
        <taxon>Metazoa</taxon>
        <taxon>Ecdysozoa</taxon>
        <taxon>Arthropoda</taxon>
        <taxon>Chelicerata</taxon>
        <taxon>Arachnida</taxon>
        <taxon>Acari</taxon>
        <taxon>Parasitiformes</taxon>
        <taxon>Ixodida</taxon>
        <taxon>Ixodoidea</taxon>
        <taxon>Ixodidae</taxon>
        <taxon>Amblyomminae</taxon>
        <taxon>Amblyomma</taxon>
    </lineage>
</organism>
<dbReference type="AlphaFoldDB" id="A0AAQ4EYD1"/>
<dbReference type="Proteomes" id="UP001321473">
    <property type="component" value="Unassembled WGS sequence"/>
</dbReference>
<protein>
    <submittedName>
        <fullName evidence="2">Uncharacterized protein</fullName>
    </submittedName>
</protein>
<dbReference type="EMBL" id="JARKHS020009723">
    <property type="protein sequence ID" value="KAK8779538.1"/>
    <property type="molecule type" value="Genomic_DNA"/>
</dbReference>
<sequence length="141" mass="16085">MVVWATRSCQGETSRWPDSPLSRRGPDGVGGRSSRRRLRQERRKRRAEQRRRRGTTVVPRITTTHLPGRRLRRLLPLARVVSVSPRPTARGRQTDRGKTIGQHTQFVAPYTWANAGTSNHQRRPAARPWSTSVAVRTIGSY</sequence>